<evidence type="ECO:0000313" key="2">
    <source>
        <dbReference type="EMBL" id="KAF0289732.1"/>
    </source>
</evidence>
<evidence type="ECO:0000313" key="3">
    <source>
        <dbReference type="Proteomes" id="UP000440578"/>
    </source>
</evidence>
<name>A0A6A4VGU2_AMPAM</name>
<reference evidence="2 3" key="1">
    <citation type="submission" date="2019-07" db="EMBL/GenBank/DDBJ databases">
        <title>Draft genome assembly of a fouling barnacle, Amphibalanus amphitrite (Darwin, 1854): The first reference genome for Thecostraca.</title>
        <authorList>
            <person name="Kim W."/>
        </authorList>
    </citation>
    <scope>NUCLEOTIDE SEQUENCE [LARGE SCALE GENOMIC DNA]</scope>
    <source>
        <strain evidence="2">SNU_AA5</strain>
        <tissue evidence="2">Soma without cirri and trophi</tissue>
    </source>
</reference>
<dbReference type="EMBL" id="VIIS01002010">
    <property type="protein sequence ID" value="KAF0289732.1"/>
    <property type="molecule type" value="Genomic_DNA"/>
</dbReference>
<dbReference type="OrthoDB" id="10336982at2759"/>
<gene>
    <name evidence="2" type="ORF">FJT64_012034</name>
</gene>
<organism evidence="2 3">
    <name type="scientific">Amphibalanus amphitrite</name>
    <name type="common">Striped barnacle</name>
    <name type="synonym">Balanus amphitrite</name>
    <dbReference type="NCBI Taxonomy" id="1232801"/>
    <lineage>
        <taxon>Eukaryota</taxon>
        <taxon>Metazoa</taxon>
        <taxon>Ecdysozoa</taxon>
        <taxon>Arthropoda</taxon>
        <taxon>Crustacea</taxon>
        <taxon>Multicrustacea</taxon>
        <taxon>Cirripedia</taxon>
        <taxon>Thoracica</taxon>
        <taxon>Thoracicalcarea</taxon>
        <taxon>Balanomorpha</taxon>
        <taxon>Balanoidea</taxon>
        <taxon>Balanidae</taxon>
        <taxon>Amphibalaninae</taxon>
        <taxon>Amphibalanus</taxon>
    </lineage>
</organism>
<accession>A0A6A4VGU2</accession>
<dbReference type="Proteomes" id="UP000440578">
    <property type="component" value="Unassembled WGS sequence"/>
</dbReference>
<keyword evidence="3" id="KW-1185">Reference proteome</keyword>
<feature type="chain" id="PRO_5025408681" evidence="1">
    <location>
        <begin position="18"/>
        <end position="202"/>
    </location>
</feature>
<feature type="signal peptide" evidence="1">
    <location>
        <begin position="1"/>
        <end position="17"/>
    </location>
</feature>
<proteinExistence type="predicted"/>
<keyword evidence="1" id="KW-0732">Signal</keyword>
<comment type="caution">
    <text evidence="2">The sequence shown here is derived from an EMBL/GenBank/DDBJ whole genome shotgun (WGS) entry which is preliminary data.</text>
</comment>
<evidence type="ECO:0000256" key="1">
    <source>
        <dbReference type="SAM" id="SignalP"/>
    </source>
</evidence>
<dbReference type="AlphaFoldDB" id="A0A6A4VGU2"/>
<sequence length="202" mass="21677">MKVFVSVALLCLGGALASPTPYADNSLASEVGLQAREAQLLSIAEGARQLQLLFSEVYGRGSETARALSTSITPSSVARALRENDPVELALNSIELDTSVCRQRLVCELQTGISGYRFGGMAYELIKSGVPALERYGYVSTRDLGVDSCRQAFPCQFSASPLMERARQVRSVATDFCDLEGDSYTSSACRLIASAVDTLETL</sequence>
<protein>
    <submittedName>
        <fullName evidence="2">Uncharacterized protein</fullName>
    </submittedName>
</protein>